<comment type="cofactor">
    <cofactor evidence="18">
        <name>Mg(2+)</name>
        <dbReference type="ChEBI" id="CHEBI:18420"/>
    </cofactor>
    <text evidence="18">Mn(2+), Zn(2+), Cd(2+) and Co(2+) support activity to lesser extents.</text>
</comment>
<evidence type="ECO:0000313" key="21">
    <source>
        <dbReference type="Proteomes" id="UP000585721"/>
    </source>
</evidence>
<dbReference type="Proteomes" id="UP000585721">
    <property type="component" value="Unassembled WGS sequence"/>
</dbReference>
<keyword evidence="4" id="KW-0444">Lipid biosynthesis</keyword>
<feature type="binding site" evidence="16">
    <location>
        <position position="74"/>
    </location>
    <ligand>
        <name>substrate</name>
    </ligand>
</feature>
<comment type="subcellular location">
    <subcellularLocation>
        <location evidence="1">Cell membrane</location>
        <topology evidence="1">Multi-pass membrane protein</topology>
    </subcellularLocation>
</comment>
<dbReference type="InterPro" id="IPR033717">
    <property type="entry name" value="UDPK"/>
</dbReference>
<dbReference type="EMBL" id="JACHGR010000007">
    <property type="protein sequence ID" value="MBB6056253.1"/>
    <property type="molecule type" value="Genomic_DNA"/>
</dbReference>
<keyword evidence="8 20" id="KW-0418">Kinase</keyword>
<keyword evidence="6 19" id="KW-0812">Transmembrane</keyword>
<dbReference type="InterPro" id="IPR000829">
    <property type="entry name" value="DAGK"/>
</dbReference>
<evidence type="ECO:0000256" key="9">
    <source>
        <dbReference type="ARBA" id="ARBA00022840"/>
    </source>
</evidence>
<evidence type="ECO:0000256" key="10">
    <source>
        <dbReference type="ARBA" id="ARBA00022989"/>
    </source>
</evidence>
<evidence type="ECO:0000256" key="16">
    <source>
        <dbReference type="PIRSR" id="PIRSR600829-2"/>
    </source>
</evidence>
<protein>
    <submittedName>
        <fullName evidence="20">Diacylglycerol kinase (ATP)</fullName>
        <ecNumber evidence="20">2.7.1.107</ecNumber>
    </submittedName>
</protein>
<evidence type="ECO:0000256" key="6">
    <source>
        <dbReference type="ARBA" id="ARBA00022692"/>
    </source>
</evidence>
<evidence type="ECO:0000256" key="19">
    <source>
        <dbReference type="SAM" id="Phobius"/>
    </source>
</evidence>
<dbReference type="GO" id="GO:0004143">
    <property type="term" value="F:ATP-dependent diacylglycerol kinase activity"/>
    <property type="evidence" value="ECO:0007669"/>
    <property type="project" value="UniProtKB-EC"/>
</dbReference>
<dbReference type="GO" id="GO:0008654">
    <property type="term" value="P:phospholipid biosynthetic process"/>
    <property type="evidence" value="ECO:0007669"/>
    <property type="project" value="UniProtKB-KW"/>
</dbReference>
<keyword evidence="11" id="KW-0443">Lipid metabolism</keyword>
<dbReference type="GO" id="GO:0046872">
    <property type="term" value="F:metal ion binding"/>
    <property type="evidence" value="ECO:0007669"/>
    <property type="project" value="UniProtKB-KW"/>
</dbReference>
<sequence length="129" mass="14002">MSLTHQPETFSVAKRVQSIRHAVRGVTEMLKSEHNAWVHLFATVCVVLVAAVLSVNATEWCFLILAIMAVWVSEALNTAFEFLCDVASPDFHPLVKKSKDVAAGAVLLSAIGAVIIALIIFVPHIVLLL</sequence>
<feature type="binding site" evidence="17">
    <location>
        <begin position="99"/>
        <end position="100"/>
    </location>
    <ligand>
        <name>ATP</name>
        <dbReference type="ChEBI" id="CHEBI:30616"/>
    </ligand>
</feature>
<reference evidence="20 21" key="1">
    <citation type="submission" date="2020-08" db="EMBL/GenBank/DDBJ databases">
        <title>Genomic Encyclopedia of Type Strains, Phase IV (KMG-IV): sequencing the most valuable type-strain genomes for metagenomic binning, comparative biology and taxonomic classification.</title>
        <authorList>
            <person name="Goeker M."/>
        </authorList>
    </citation>
    <scope>NUCLEOTIDE SEQUENCE [LARGE SCALE GENOMIC DNA]</scope>
    <source>
        <strain evidence="20 21">DSM 22975</strain>
    </source>
</reference>
<evidence type="ECO:0000256" key="3">
    <source>
        <dbReference type="ARBA" id="ARBA00022475"/>
    </source>
</evidence>
<dbReference type="PANTHER" id="PTHR34299">
    <property type="entry name" value="DIACYLGLYCEROL KINASE"/>
    <property type="match status" value="1"/>
</dbReference>
<evidence type="ECO:0000313" key="20">
    <source>
        <dbReference type="EMBL" id="MBB6056253.1"/>
    </source>
</evidence>
<feature type="transmembrane region" description="Helical" evidence="19">
    <location>
        <begin position="103"/>
        <end position="128"/>
    </location>
</feature>
<evidence type="ECO:0000256" key="4">
    <source>
        <dbReference type="ARBA" id="ARBA00022516"/>
    </source>
</evidence>
<evidence type="ECO:0000256" key="14">
    <source>
        <dbReference type="ARBA" id="ARBA00023264"/>
    </source>
</evidence>
<feature type="binding site" evidence="18">
    <location>
        <position position="81"/>
    </location>
    <ligand>
        <name>a divalent metal cation</name>
        <dbReference type="ChEBI" id="CHEBI:60240"/>
    </ligand>
</feature>
<keyword evidence="10 19" id="KW-1133">Transmembrane helix</keyword>
<keyword evidence="13" id="KW-0594">Phospholipid biosynthesis</keyword>
<evidence type="ECO:0000256" key="12">
    <source>
        <dbReference type="ARBA" id="ARBA00023136"/>
    </source>
</evidence>
<dbReference type="EC" id="2.7.1.107" evidence="20"/>
<evidence type="ECO:0000256" key="15">
    <source>
        <dbReference type="PIRSR" id="PIRSR600829-1"/>
    </source>
</evidence>
<comment type="caution">
    <text evidence="20">The sequence shown here is derived from an EMBL/GenBank/DDBJ whole genome shotgun (WGS) entry which is preliminary data.</text>
</comment>
<feature type="binding site" evidence="18">
    <location>
        <position position="33"/>
    </location>
    <ligand>
        <name>a divalent metal cation</name>
        <dbReference type="ChEBI" id="CHEBI:60240"/>
    </ligand>
</feature>
<evidence type="ECO:0000256" key="1">
    <source>
        <dbReference type="ARBA" id="ARBA00004651"/>
    </source>
</evidence>
<dbReference type="AlphaFoldDB" id="A0A841GRG4"/>
<keyword evidence="18" id="KW-0479">Metal-binding</keyword>
<dbReference type="GO" id="GO:0005886">
    <property type="term" value="C:plasma membrane"/>
    <property type="evidence" value="ECO:0007669"/>
    <property type="project" value="UniProtKB-SubCell"/>
</dbReference>
<feature type="active site" description="Proton acceptor" evidence="15">
    <location>
        <position position="74"/>
    </location>
</feature>
<feature type="binding site" evidence="17">
    <location>
        <position position="33"/>
    </location>
    <ligand>
        <name>ATP</name>
        <dbReference type="ChEBI" id="CHEBI:30616"/>
    </ligand>
</feature>
<evidence type="ECO:0000256" key="8">
    <source>
        <dbReference type="ARBA" id="ARBA00022777"/>
    </source>
</evidence>
<dbReference type="GO" id="GO:0005524">
    <property type="term" value="F:ATP binding"/>
    <property type="evidence" value="ECO:0007669"/>
    <property type="project" value="UniProtKB-KW"/>
</dbReference>
<keyword evidence="14" id="KW-1208">Phospholipid metabolism</keyword>
<dbReference type="Pfam" id="PF01219">
    <property type="entry name" value="DAGK_prokar"/>
    <property type="match status" value="1"/>
</dbReference>
<evidence type="ECO:0000256" key="17">
    <source>
        <dbReference type="PIRSR" id="PIRSR600829-3"/>
    </source>
</evidence>
<feature type="transmembrane region" description="Helical" evidence="19">
    <location>
        <begin position="62"/>
        <end position="83"/>
    </location>
</feature>
<name>A0A841GRG4_9GAMM</name>
<feature type="transmembrane region" description="Helical" evidence="19">
    <location>
        <begin position="36"/>
        <end position="55"/>
    </location>
</feature>
<evidence type="ECO:0000256" key="7">
    <source>
        <dbReference type="ARBA" id="ARBA00022741"/>
    </source>
</evidence>
<keyword evidence="3" id="KW-1003">Cell membrane</keyword>
<keyword evidence="7 17" id="KW-0547">Nucleotide-binding</keyword>
<evidence type="ECO:0000256" key="2">
    <source>
        <dbReference type="ARBA" id="ARBA00005967"/>
    </source>
</evidence>
<dbReference type="PANTHER" id="PTHR34299:SF1">
    <property type="entry name" value="DIACYLGLYCEROL KINASE"/>
    <property type="match status" value="1"/>
</dbReference>
<evidence type="ECO:0000256" key="5">
    <source>
        <dbReference type="ARBA" id="ARBA00022679"/>
    </source>
</evidence>
<dbReference type="Gene3D" id="1.10.287.3610">
    <property type="match status" value="1"/>
</dbReference>
<keyword evidence="9 17" id="KW-0067">ATP-binding</keyword>
<comment type="similarity">
    <text evidence="2">Belongs to the bacterial diacylglycerol kinase family.</text>
</comment>
<dbReference type="RefSeq" id="WP_188026977.1">
    <property type="nucleotide sequence ID" value="NZ_JACHGR010000007.1"/>
</dbReference>
<evidence type="ECO:0000256" key="13">
    <source>
        <dbReference type="ARBA" id="ARBA00023209"/>
    </source>
</evidence>
<organism evidence="20 21">
    <name type="scientific">Tolumonas osonensis</name>
    <dbReference type="NCBI Taxonomy" id="675874"/>
    <lineage>
        <taxon>Bacteria</taxon>
        <taxon>Pseudomonadati</taxon>
        <taxon>Pseudomonadota</taxon>
        <taxon>Gammaproteobacteria</taxon>
        <taxon>Aeromonadales</taxon>
        <taxon>Aeromonadaceae</taxon>
        <taxon>Tolumonas</taxon>
    </lineage>
</organism>
<keyword evidence="12 19" id="KW-0472">Membrane</keyword>
<evidence type="ECO:0000256" key="11">
    <source>
        <dbReference type="ARBA" id="ARBA00023098"/>
    </source>
</evidence>
<dbReference type="InterPro" id="IPR036945">
    <property type="entry name" value="DAGK_sf"/>
</dbReference>
<keyword evidence="21" id="KW-1185">Reference proteome</keyword>
<evidence type="ECO:0000256" key="18">
    <source>
        <dbReference type="PIRSR" id="PIRSR600829-4"/>
    </source>
</evidence>
<keyword evidence="5 20" id="KW-0808">Transferase</keyword>
<dbReference type="CDD" id="cd14265">
    <property type="entry name" value="UDPK_IM_like"/>
    <property type="match status" value="1"/>
</dbReference>
<gene>
    <name evidence="20" type="ORF">HNR75_002185</name>
</gene>
<keyword evidence="18" id="KW-0460">Magnesium</keyword>
<proteinExistence type="inferred from homology"/>
<accession>A0A841GRG4</accession>
<feature type="binding site" evidence="17">
    <location>
        <position position="81"/>
    </location>
    <ligand>
        <name>ATP</name>
        <dbReference type="ChEBI" id="CHEBI:30616"/>
    </ligand>
</feature>